<protein>
    <submittedName>
        <fullName evidence="1">Uncharacterized protein</fullName>
    </submittedName>
</protein>
<keyword evidence="2" id="KW-1185">Reference proteome</keyword>
<proteinExistence type="predicted"/>
<gene>
    <name evidence="1" type="ORF">APLA_LOCUS10484</name>
</gene>
<sequence>MRVYEDLSKEAFLQRLLGGFTQKSFNRNHNESLNQLIWKISPKPVIDPSAHQWARASDEIQITRMNVEAARTSKEGRIQRRQQQKDTLDILNDNVSLYEAHIDDSVQSVALFIVNKPCNNLFNLHMHA</sequence>
<name>A0A8S1ADK1_ARCPL</name>
<dbReference type="AlphaFoldDB" id="A0A8S1ADK1"/>
<comment type="caution">
    <text evidence="1">The sequence shown here is derived from an EMBL/GenBank/DDBJ whole genome shotgun (WGS) entry which is preliminary data.</text>
</comment>
<dbReference type="EMBL" id="CADEBC010000524">
    <property type="protein sequence ID" value="CAB3245457.1"/>
    <property type="molecule type" value="Genomic_DNA"/>
</dbReference>
<reference evidence="1 2" key="1">
    <citation type="submission" date="2020-04" db="EMBL/GenBank/DDBJ databases">
        <authorList>
            <person name="Wallbank WR R."/>
            <person name="Pardo Diaz C."/>
            <person name="Kozak K."/>
            <person name="Martin S."/>
            <person name="Jiggins C."/>
            <person name="Moest M."/>
            <person name="Warren A I."/>
            <person name="Byers J.R.P. K."/>
            <person name="Montejo-Kovacevich G."/>
            <person name="Yen C E."/>
        </authorList>
    </citation>
    <scope>NUCLEOTIDE SEQUENCE [LARGE SCALE GENOMIC DNA]</scope>
</reference>
<accession>A0A8S1ADK1</accession>
<evidence type="ECO:0000313" key="1">
    <source>
        <dbReference type="EMBL" id="CAB3245457.1"/>
    </source>
</evidence>
<evidence type="ECO:0000313" key="2">
    <source>
        <dbReference type="Proteomes" id="UP000494106"/>
    </source>
</evidence>
<organism evidence="1 2">
    <name type="scientific">Arctia plantaginis</name>
    <name type="common">Wood tiger moth</name>
    <name type="synonym">Phalaena plantaginis</name>
    <dbReference type="NCBI Taxonomy" id="874455"/>
    <lineage>
        <taxon>Eukaryota</taxon>
        <taxon>Metazoa</taxon>
        <taxon>Ecdysozoa</taxon>
        <taxon>Arthropoda</taxon>
        <taxon>Hexapoda</taxon>
        <taxon>Insecta</taxon>
        <taxon>Pterygota</taxon>
        <taxon>Neoptera</taxon>
        <taxon>Endopterygota</taxon>
        <taxon>Lepidoptera</taxon>
        <taxon>Glossata</taxon>
        <taxon>Ditrysia</taxon>
        <taxon>Noctuoidea</taxon>
        <taxon>Erebidae</taxon>
        <taxon>Arctiinae</taxon>
        <taxon>Arctia</taxon>
    </lineage>
</organism>
<dbReference type="OrthoDB" id="7339527at2759"/>
<dbReference type="Proteomes" id="UP000494106">
    <property type="component" value="Unassembled WGS sequence"/>
</dbReference>